<dbReference type="AlphaFoldDB" id="A0A6D2K7A4"/>
<dbReference type="Proteomes" id="UP000467841">
    <property type="component" value="Unassembled WGS sequence"/>
</dbReference>
<name>A0A6D2K7A4_9BRAS</name>
<proteinExistence type="predicted"/>
<accession>A0A6D2K7A4</accession>
<keyword evidence="2" id="KW-1185">Reference proteome</keyword>
<sequence length="124" mass="14368">MPLVIQRKTPKEDAYLCEIWSKGGCLPRRKMEHKENAYLGEKWSTKRMLTSEKNGAGTVTMLTEEDVDKKIHAWKWLVGKRNLGFQCLDAHARGCVKHNEEDITLKETESTSSRKQLRVRPKLN</sequence>
<gene>
    <name evidence="1" type="ORF">MERR_LOCUS31011</name>
</gene>
<evidence type="ECO:0000313" key="1">
    <source>
        <dbReference type="EMBL" id="CAA7043776.1"/>
    </source>
</evidence>
<dbReference type="EMBL" id="CACVBM020001285">
    <property type="protein sequence ID" value="CAA7043776.1"/>
    <property type="molecule type" value="Genomic_DNA"/>
</dbReference>
<comment type="caution">
    <text evidence="1">The sequence shown here is derived from an EMBL/GenBank/DDBJ whole genome shotgun (WGS) entry which is preliminary data.</text>
</comment>
<protein>
    <submittedName>
        <fullName evidence="1">Uncharacterized protein</fullName>
    </submittedName>
</protein>
<reference evidence="1" key="1">
    <citation type="submission" date="2020-01" db="EMBL/GenBank/DDBJ databases">
        <authorList>
            <person name="Mishra B."/>
        </authorList>
    </citation>
    <scope>NUCLEOTIDE SEQUENCE [LARGE SCALE GENOMIC DNA]</scope>
</reference>
<evidence type="ECO:0000313" key="2">
    <source>
        <dbReference type="Proteomes" id="UP000467841"/>
    </source>
</evidence>
<organism evidence="1 2">
    <name type="scientific">Microthlaspi erraticum</name>
    <dbReference type="NCBI Taxonomy" id="1685480"/>
    <lineage>
        <taxon>Eukaryota</taxon>
        <taxon>Viridiplantae</taxon>
        <taxon>Streptophyta</taxon>
        <taxon>Embryophyta</taxon>
        <taxon>Tracheophyta</taxon>
        <taxon>Spermatophyta</taxon>
        <taxon>Magnoliopsida</taxon>
        <taxon>eudicotyledons</taxon>
        <taxon>Gunneridae</taxon>
        <taxon>Pentapetalae</taxon>
        <taxon>rosids</taxon>
        <taxon>malvids</taxon>
        <taxon>Brassicales</taxon>
        <taxon>Brassicaceae</taxon>
        <taxon>Coluteocarpeae</taxon>
        <taxon>Microthlaspi</taxon>
    </lineage>
</organism>